<dbReference type="PANTHER" id="PTHR46164:SF3">
    <property type="entry name" value="ATF6, ISOFORM C"/>
    <property type="match status" value="1"/>
</dbReference>
<dbReference type="GO" id="GO:0000981">
    <property type="term" value="F:DNA-binding transcription factor activity, RNA polymerase II-specific"/>
    <property type="evidence" value="ECO:0007669"/>
    <property type="project" value="TreeGrafter"/>
</dbReference>
<protein>
    <recommendedName>
        <fullName evidence="8">BZIP domain-containing protein</fullName>
    </recommendedName>
</protein>
<reference evidence="9 10" key="1">
    <citation type="journal article" date="2014" name="PLoS Genet.">
        <title>Analysis of the Phlebiopsis gigantea genome, transcriptome and secretome provides insight into its pioneer colonization strategies of wood.</title>
        <authorList>
            <person name="Hori C."/>
            <person name="Ishida T."/>
            <person name="Igarashi K."/>
            <person name="Samejima M."/>
            <person name="Suzuki H."/>
            <person name="Master E."/>
            <person name="Ferreira P."/>
            <person name="Ruiz-Duenas F.J."/>
            <person name="Held B."/>
            <person name="Canessa P."/>
            <person name="Larrondo L.F."/>
            <person name="Schmoll M."/>
            <person name="Druzhinina I.S."/>
            <person name="Kubicek C.P."/>
            <person name="Gaskell J.A."/>
            <person name="Kersten P."/>
            <person name="St John F."/>
            <person name="Glasner J."/>
            <person name="Sabat G."/>
            <person name="Splinter BonDurant S."/>
            <person name="Syed K."/>
            <person name="Yadav J."/>
            <person name="Mgbeahuruike A.C."/>
            <person name="Kovalchuk A."/>
            <person name="Asiegbu F.O."/>
            <person name="Lackner G."/>
            <person name="Hoffmeister D."/>
            <person name="Rencoret J."/>
            <person name="Gutierrez A."/>
            <person name="Sun H."/>
            <person name="Lindquist E."/>
            <person name="Barry K."/>
            <person name="Riley R."/>
            <person name="Grigoriev I.V."/>
            <person name="Henrissat B."/>
            <person name="Kues U."/>
            <person name="Berka R.M."/>
            <person name="Martinez A.T."/>
            <person name="Covert S.F."/>
            <person name="Blanchette R.A."/>
            <person name="Cullen D."/>
        </authorList>
    </citation>
    <scope>NUCLEOTIDE SEQUENCE [LARGE SCALE GENOMIC DNA]</scope>
    <source>
        <strain evidence="9 10">11061_1 CR5-6</strain>
    </source>
</reference>
<evidence type="ECO:0000313" key="10">
    <source>
        <dbReference type="Proteomes" id="UP000053257"/>
    </source>
</evidence>
<dbReference type="STRING" id="745531.A0A0C3NTQ8"/>
<dbReference type="Pfam" id="PF00170">
    <property type="entry name" value="bZIP_1"/>
    <property type="match status" value="1"/>
</dbReference>
<dbReference type="EMBL" id="KN840476">
    <property type="protein sequence ID" value="KIP08669.1"/>
    <property type="molecule type" value="Genomic_DNA"/>
</dbReference>
<evidence type="ECO:0000256" key="1">
    <source>
        <dbReference type="ARBA" id="ARBA00004167"/>
    </source>
</evidence>
<keyword evidence="4" id="KW-0804">Transcription</keyword>
<evidence type="ECO:0000256" key="4">
    <source>
        <dbReference type="ARBA" id="ARBA00023163"/>
    </source>
</evidence>
<sequence length="358" mass="39295">MNVITPLNMSHLIHSDGPLSPLGSEWDHTQQYSPTSLEFPPSLHYGYHAPFASPTRSVGSTSSGSPIHVSRMLRGRMSPDDLDHEQQLCLPTHQVFDMSYAPSPETYSSPASVVESLPSTHQPQHQQVPSIVPCKRSSSVTPSASKKPRAAVSTKDFIPPDVTGLSKREARLVKNRAAAFLSRQRKREEFETMEVRVAELEQENARLLSLAQSGGSVPKLETDGELLSEIEQLRAQLAAVQKREQELSEALSRNSTPARSLNVKSEAIEPSLSPSRNAAQMLNKSSASLGLMVCLLLAFCPPRYLQPFASGVALRSPDASLASDALRPSHDCLAPSFHLECHAGCLFRVFRHELAYLW</sequence>
<proteinExistence type="predicted"/>
<dbReference type="CDD" id="cd14812">
    <property type="entry name" value="bZIP_u3"/>
    <property type="match status" value="1"/>
</dbReference>
<keyword evidence="6" id="KW-0175">Coiled coil</keyword>
<organism evidence="9 10">
    <name type="scientific">Phlebiopsis gigantea (strain 11061_1 CR5-6)</name>
    <name type="common">White-rot fungus</name>
    <name type="synonym">Peniophora gigantea</name>
    <dbReference type="NCBI Taxonomy" id="745531"/>
    <lineage>
        <taxon>Eukaryota</taxon>
        <taxon>Fungi</taxon>
        <taxon>Dikarya</taxon>
        <taxon>Basidiomycota</taxon>
        <taxon>Agaricomycotina</taxon>
        <taxon>Agaricomycetes</taxon>
        <taxon>Polyporales</taxon>
        <taxon>Phanerochaetaceae</taxon>
        <taxon>Phlebiopsis</taxon>
    </lineage>
</organism>
<dbReference type="InterPro" id="IPR046347">
    <property type="entry name" value="bZIP_sf"/>
</dbReference>
<evidence type="ECO:0000256" key="5">
    <source>
        <dbReference type="ARBA" id="ARBA00023242"/>
    </source>
</evidence>
<dbReference type="OrthoDB" id="674948at2759"/>
<evidence type="ECO:0000256" key="6">
    <source>
        <dbReference type="SAM" id="Coils"/>
    </source>
</evidence>
<evidence type="ECO:0000313" key="9">
    <source>
        <dbReference type="EMBL" id="KIP08669.1"/>
    </source>
</evidence>
<dbReference type="HOGENOM" id="CLU_774129_0_0_1"/>
<keyword evidence="5" id="KW-0539">Nucleus</keyword>
<dbReference type="InterPro" id="IPR004827">
    <property type="entry name" value="bZIP"/>
</dbReference>
<evidence type="ECO:0000256" key="7">
    <source>
        <dbReference type="SAM" id="MobiDB-lite"/>
    </source>
</evidence>
<dbReference type="GO" id="GO:0005634">
    <property type="term" value="C:nucleus"/>
    <property type="evidence" value="ECO:0007669"/>
    <property type="project" value="TreeGrafter"/>
</dbReference>
<evidence type="ECO:0000256" key="2">
    <source>
        <dbReference type="ARBA" id="ARBA00023015"/>
    </source>
</evidence>
<dbReference type="SUPFAM" id="SSF57959">
    <property type="entry name" value="Leucine zipper domain"/>
    <property type="match status" value="1"/>
</dbReference>
<evidence type="ECO:0000259" key="8">
    <source>
        <dbReference type="PROSITE" id="PS50217"/>
    </source>
</evidence>
<dbReference type="Proteomes" id="UP000053257">
    <property type="component" value="Unassembled WGS sequence"/>
</dbReference>
<keyword evidence="3" id="KW-0238">DNA-binding</keyword>
<dbReference type="GO" id="GO:0030968">
    <property type="term" value="P:endoplasmic reticulum unfolded protein response"/>
    <property type="evidence" value="ECO:0007669"/>
    <property type="project" value="TreeGrafter"/>
</dbReference>
<gene>
    <name evidence="9" type="ORF">PHLGIDRAFT_365607</name>
</gene>
<dbReference type="GO" id="GO:0000978">
    <property type="term" value="F:RNA polymerase II cis-regulatory region sequence-specific DNA binding"/>
    <property type="evidence" value="ECO:0007669"/>
    <property type="project" value="TreeGrafter"/>
</dbReference>
<dbReference type="Gene3D" id="1.20.5.170">
    <property type="match status" value="1"/>
</dbReference>
<evidence type="ECO:0000256" key="3">
    <source>
        <dbReference type="ARBA" id="ARBA00023125"/>
    </source>
</evidence>
<dbReference type="GO" id="GO:0016020">
    <property type="term" value="C:membrane"/>
    <property type="evidence" value="ECO:0007669"/>
    <property type="project" value="UniProtKB-SubCell"/>
</dbReference>
<dbReference type="SMART" id="SM00338">
    <property type="entry name" value="BRLZ"/>
    <property type="match status" value="1"/>
</dbReference>
<dbReference type="InterPro" id="IPR051882">
    <property type="entry name" value="ATF_bZIP_TF"/>
</dbReference>
<feature type="domain" description="BZIP" evidence="8">
    <location>
        <begin position="165"/>
        <end position="207"/>
    </location>
</feature>
<comment type="subcellular location">
    <subcellularLocation>
        <location evidence="1">Membrane</location>
        <topology evidence="1">Single-pass membrane protein</topology>
    </subcellularLocation>
</comment>
<accession>A0A0C3NTQ8</accession>
<name>A0A0C3NTQ8_PHLG1</name>
<dbReference type="AlphaFoldDB" id="A0A0C3NTQ8"/>
<feature type="region of interest" description="Disordered" evidence="7">
    <location>
        <begin position="122"/>
        <end position="152"/>
    </location>
</feature>
<dbReference type="PANTHER" id="PTHR46164">
    <property type="entry name" value="ATF6, ISOFORM C"/>
    <property type="match status" value="1"/>
</dbReference>
<keyword evidence="10" id="KW-1185">Reference proteome</keyword>
<feature type="coiled-coil region" evidence="6">
    <location>
        <begin position="183"/>
        <end position="250"/>
    </location>
</feature>
<keyword evidence="2" id="KW-0805">Transcription regulation</keyword>
<dbReference type="PROSITE" id="PS50217">
    <property type="entry name" value="BZIP"/>
    <property type="match status" value="1"/>
</dbReference>